<comment type="caution">
    <text evidence="2">The sequence shown here is derived from an EMBL/GenBank/DDBJ whole genome shotgun (WGS) entry which is preliminary data.</text>
</comment>
<dbReference type="AlphaFoldDB" id="A0A1S8T8S3"/>
<gene>
    <name evidence="2" type="ORF">CLPUN_42390</name>
</gene>
<feature type="compositionally biased region" description="Low complexity" evidence="1">
    <location>
        <begin position="467"/>
        <end position="486"/>
    </location>
</feature>
<name>A0A1S8T8S3_9CLOT</name>
<feature type="region of interest" description="Disordered" evidence="1">
    <location>
        <begin position="103"/>
        <end position="155"/>
    </location>
</feature>
<reference evidence="2 3" key="1">
    <citation type="submission" date="2016-05" db="EMBL/GenBank/DDBJ databases">
        <title>Microbial solvent formation.</title>
        <authorList>
            <person name="Poehlein A."/>
            <person name="Montoya Solano J.D."/>
            <person name="Flitsch S."/>
            <person name="Krabben P."/>
            <person name="Duerre P."/>
            <person name="Daniel R."/>
        </authorList>
    </citation>
    <scope>NUCLEOTIDE SEQUENCE [LARGE SCALE GENOMIC DNA]</scope>
    <source>
        <strain evidence="2 3">DSM 2619</strain>
    </source>
</reference>
<feature type="compositionally biased region" description="Basic and acidic residues" evidence="1">
    <location>
        <begin position="103"/>
        <end position="120"/>
    </location>
</feature>
<proteinExistence type="predicted"/>
<organism evidence="2 3">
    <name type="scientific">Clostridium puniceum</name>
    <dbReference type="NCBI Taxonomy" id="29367"/>
    <lineage>
        <taxon>Bacteria</taxon>
        <taxon>Bacillati</taxon>
        <taxon>Bacillota</taxon>
        <taxon>Clostridia</taxon>
        <taxon>Eubacteriales</taxon>
        <taxon>Clostridiaceae</taxon>
        <taxon>Clostridium</taxon>
    </lineage>
</organism>
<evidence type="ECO:0000313" key="2">
    <source>
        <dbReference type="EMBL" id="OOM74001.1"/>
    </source>
</evidence>
<feature type="region of interest" description="Disordered" evidence="1">
    <location>
        <begin position="466"/>
        <end position="486"/>
    </location>
</feature>
<evidence type="ECO:0000256" key="1">
    <source>
        <dbReference type="SAM" id="MobiDB-lite"/>
    </source>
</evidence>
<evidence type="ECO:0000313" key="3">
    <source>
        <dbReference type="Proteomes" id="UP000190890"/>
    </source>
</evidence>
<dbReference type="OrthoDB" id="1899649at2"/>
<keyword evidence="3" id="KW-1185">Reference proteome</keyword>
<accession>A0A1S8T8S3</accession>
<dbReference type="Proteomes" id="UP000190890">
    <property type="component" value="Unassembled WGS sequence"/>
</dbReference>
<protein>
    <submittedName>
        <fullName evidence="2">Uncharacterized protein</fullName>
    </submittedName>
</protein>
<sequence>MALELIKEYLVGIGFNVDLNSLNNAEQSIKSADRTIKNFNDNSKKGFSESFDSMKDLFSLFGSSGAVIGKLFPELQTPLKNLAGDISTVKKLFKDLGVMEVPEKNKEASNQKRKPQTKDNNRKRKTESATHQNTSNNQKVTADNQENKGLSVLPKNTELLDTSKNLIESILDAKDATKVLETQGGGALSKFSMGAVGSVLAVVAAVAVTVTAVKGLTKYLSELAQKDIEYEKLSRQLWTTKENAKEVDMALKTMDATMQDLWLSPTLMKQFTQLRKDSAALKLPKEYTENLKVIQGITLEFKRLKQFGELAFQWIGNYILKYAAEPLAELKQFIHEINDWIVKNLPGIGKTIGSIIGLIVRVGLEVGKVIGVLFKLTSPIFAIIKLFDKLPESVKNFGKVVMALASPFILILGLIDDIMTAFEGGKSVIGSIFGLSNDKKALSNIGSKVKEYGNNTRINTVPSSYATNNTSNSNVNTTSNSNNKVETKNTFNVYGGSDANSTANVVSNKVNGLHTRNMQGVFN</sequence>
<dbReference type="EMBL" id="LZZM01000206">
    <property type="protein sequence ID" value="OOM74001.1"/>
    <property type="molecule type" value="Genomic_DNA"/>
</dbReference>
<dbReference type="STRING" id="29367.CLPUN_42390"/>
<feature type="compositionally biased region" description="Polar residues" evidence="1">
    <location>
        <begin position="129"/>
        <end position="148"/>
    </location>
</feature>
<dbReference type="RefSeq" id="WP_077849186.1">
    <property type="nucleotide sequence ID" value="NZ_LZZM01000206.1"/>
</dbReference>